<sequence length="113" mass="12480">MTLSDQEFREEFKPLQVPPSYDVSDTKENKVVFALADLGKGTADEVVSKITEFEPGFQDKGTMISTGDILQRLYEKGLLKGTEHEGAMVYNLSKITEANDGEVEPRLLAPGLD</sequence>
<reference evidence="1 2" key="1">
    <citation type="submission" date="2019-11" db="EMBL/GenBank/DDBJ databases">
        <title>Pedobacter sp. HMF7056 Genome sequencing and assembly.</title>
        <authorList>
            <person name="Kang H."/>
            <person name="Kim H."/>
            <person name="Joh K."/>
        </authorList>
    </citation>
    <scope>NUCLEOTIDE SEQUENCE [LARGE SCALE GENOMIC DNA]</scope>
    <source>
        <strain evidence="1 2">HMF7056</strain>
    </source>
</reference>
<name>A0A7K1XXJ8_9SPHI</name>
<comment type="caution">
    <text evidence="1">The sequence shown here is derived from an EMBL/GenBank/DDBJ whole genome shotgun (WGS) entry which is preliminary data.</text>
</comment>
<dbReference type="AlphaFoldDB" id="A0A7K1XXJ8"/>
<dbReference type="RefSeq" id="WP_160906696.1">
    <property type="nucleotide sequence ID" value="NZ_WVHS01000002.1"/>
</dbReference>
<gene>
    <name evidence="1" type="ORF">GS398_10430</name>
</gene>
<proteinExistence type="predicted"/>
<keyword evidence="2" id="KW-1185">Reference proteome</keyword>
<evidence type="ECO:0000313" key="1">
    <source>
        <dbReference type="EMBL" id="MXV15720.1"/>
    </source>
</evidence>
<organism evidence="1 2">
    <name type="scientific">Hufsiella ginkgonis</name>
    <dbReference type="NCBI Taxonomy" id="2695274"/>
    <lineage>
        <taxon>Bacteria</taxon>
        <taxon>Pseudomonadati</taxon>
        <taxon>Bacteroidota</taxon>
        <taxon>Sphingobacteriia</taxon>
        <taxon>Sphingobacteriales</taxon>
        <taxon>Sphingobacteriaceae</taxon>
        <taxon>Hufsiella</taxon>
    </lineage>
</organism>
<dbReference type="EMBL" id="WVHS01000002">
    <property type="protein sequence ID" value="MXV15720.1"/>
    <property type="molecule type" value="Genomic_DNA"/>
</dbReference>
<evidence type="ECO:0000313" key="2">
    <source>
        <dbReference type="Proteomes" id="UP000451233"/>
    </source>
</evidence>
<dbReference type="Proteomes" id="UP000451233">
    <property type="component" value="Unassembled WGS sequence"/>
</dbReference>
<protein>
    <submittedName>
        <fullName evidence="1">Uncharacterized protein</fullName>
    </submittedName>
</protein>
<accession>A0A7K1XXJ8</accession>